<dbReference type="EMBL" id="JAUSRB010000002">
    <property type="protein sequence ID" value="MDP9863899.1"/>
    <property type="molecule type" value="Genomic_DNA"/>
</dbReference>
<evidence type="ECO:0000256" key="1">
    <source>
        <dbReference type="SAM" id="MobiDB-lite"/>
    </source>
</evidence>
<dbReference type="Gene3D" id="3.40.50.720">
    <property type="entry name" value="NAD(P)-binding Rossmann-like Domain"/>
    <property type="match status" value="1"/>
</dbReference>
<feature type="region of interest" description="Disordered" evidence="1">
    <location>
        <begin position="45"/>
        <end position="65"/>
    </location>
</feature>
<dbReference type="RefSeq" id="WP_306861195.1">
    <property type="nucleotide sequence ID" value="NZ_JAUSRB010000002.1"/>
</dbReference>
<dbReference type="InterPro" id="IPR036291">
    <property type="entry name" value="NAD(P)-bd_dom_sf"/>
</dbReference>
<proteinExistence type="predicted"/>
<gene>
    <name evidence="2" type="ORF">J2S55_003165</name>
</gene>
<comment type="caution">
    <text evidence="2">The sequence shown here is derived from an EMBL/GenBank/DDBJ whole genome shotgun (WGS) entry which is preliminary data.</text>
</comment>
<protein>
    <submittedName>
        <fullName evidence="2">Uncharacterized protein YbjT (DUF2867 family)</fullName>
    </submittedName>
</protein>
<dbReference type="Proteomes" id="UP001230426">
    <property type="component" value="Unassembled WGS sequence"/>
</dbReference>
<organism evidence="2 3">
    <name type="scientific">Streptosporangium brasiliense</name>
    <dbReference type="NCBI Taxonomy" id="47480"/>
    <lineage>
        <taxon>Bacteria</taxon>
        <taxon>Bacillati</taxon>
        <taxon>Actinomycetota</taxon>
        <taxon>Actinomycetes</taxon>
        <taxon>Streptosporangiales</taxon>
        <taxon>Streptosporangiaceae</taxon>
        <taxon>Streptosporangium</taxon>
    </lineage>
</organism>
<evidence type="ECO:0000313" key="3">
    <source>
        <dbReference type="Proteomes" id="UP001230426"/>
    </source>
</evidence>
<sequence>MSRILVIGATGNVGRHVVSSPAEAGLEVRGPVSVGPQVASGSVPVAPAGPRVVRGERVRRPGGCR</sequence>
<reference evidence="2 3" key="1">
    <citation type="submission" date="2023-07" db="EMBL/GenBank/DDBJ databases">
        <title>Sequencing the genomes of 1000 actinobacteria strains.</title>
        <authorList>
            <person name="Klenk H.-P."/>
        </authorList>
    </citation>
    <scope>NUCLEOTIDE SEQUENCE [LARGE SCALE GENOMIC DNA]</scope>
    <source>
        <strain evidence="2 3">DSM 44109</strain>
    </source>
</reference>
<name>A0ABT9R513_9ACTN</name>
<accession>A0ABT9R513</accession>
<evidence type="ECO:0000313" key="2">
    <source>
        <dbReference type="EMBL" id="MDP9863899.1"/>
    </source>
</evidence>
<keyword evidence="3" id="KW-1185">Reference proteome</keyword>
<dbReference type="SUPFAM" id="SSF51735">
    <property type="entry name" value="NAD(P)-binding Rossmann-fold domains"/>
    <property type="match status" value="1"/>
</dbReference>